<dbReference type="Gene3D" id="3.30.1540.10">
    <property type="entry name" value="formyl-coa transferase, domain 3"/>
    <property type="match status" value="1"/>
</dbReference>
<dbReference type="PANTHER" id="PTHR48228">
    <property type="entry name" value="SUCCINYL-COA--D-CITRAMALATE COA-TRANSFERASE"/>
    <property type="match status" value="1"/>
</dbReference>
<dbReference type="InterPro" id="IPR044855">
    <property type="entry name" value="CoA-Trfase_III_dom3_sf"/>
</dbReference>
<dbReference type="PANTHER" id="PTHR48228:SF5">
    <property type="entry name" value="ALPHA-METHYLACYL-COA RACEMASE"/>
    <property type="match status" value="1"/>
</dbReference>
<organism evidence="1 2">
    <name type="scientific">Phytopseudomonas flavescens</name>
    <dbReference type="NCBI Taxonomy" id="29435"/>
    <lineage>
        <taxon>Bacteria</taxon>
        <taxon>Pseudomonadati</taxon>
        <taxon>Pseudomonadota</taxon>
        <taxon>Gammaproteobacteria</taxon>
        <taxon>Pseudomonadales</taxon>
        <taxon>Pseudomonadaceae</taxon>
        <taxon>Phytopseudomonas</taxon>
    </lineage>
</organism>
<dbReference type="SUPFAM" id="SSF89796">
    <property type="entry name" value="CoA-transferase family III (CaiB/BaiF)"/>
    <property type="match status" value="2"/>
</dbReference>
<proteinExistence type="predicted"/>
<evidence type="ECO:0000313" key="1">
    <source>
        <dbReference type="EMBL" id="SDH68426.1"/>
    </source>
</evidence>
<sequence>MACNHSGVCLMSPLLQGCSLSGGFAASATGFAALAASLRYQATALGLDPHIACTDSLQQGLGFSLRHPDLQPVQSWVHAWPDGTSQGFSEHTLQAACGLMSVHGRASGKAQGLGLDYIATLSASLALQGAFAAALGQVRGGDWRQVESSMAAAGVLGIGQYLAGATAGAEAEQLLPGATCAENRPPFVSAEGVRFELETLDAEPWRRFWAAVGIDGERAGQGWKAFLLRYAKAIAPMPAAFRQALARLPMARIQALCELSGMALCPLRSLEQRAADDDLALQRRQGPWAFSAERNGAALPALGRGTLPLSGLTVIESCRRIQGPLAGHLLAMLGAEVVRIELPGGDPLRAMAPCVDGVSVRFDALNRLKQVRELDIKSAGGREELYERVRDAAVFLHNWAPGKAAELGLDRADLARVNPRLVYAYAGGWGHDRPGEPLPGTDFMVQAWSGVGQCIGQASATPGGSLFTVLDVLGGVVAAQGVTAALLRRALSGQAVRVDSSLLGAANLLCEPRLHEQPAPGSRLKGVYPTLDGLLAIDCQTADQLERLAHILDCELGAGSDGQDAQLRRALAAQSAATWQQVLSDAAIPTSVVIQDLSHLAADGRLKTCLSVNAYTSVNAHWSFR</sequence>
<protein>
    <submittedName>
        <fullName evidence="1">Crotonobetainyl-CoA:carnitine CoA-transferase CaiB</fullName>
    </submittedName>
</protein>
<dbReference type="GO" id="GO:0016740">
    <property type="term" value="F:transferase activity"/>
    <property type="evidence" value="ECO:0007669"/>
    <property type="project" value="UniProtKB-KW"/>
</dbReference>
<dbReference type="Gene3D" id="3.40.50.10540">
    <property type="entry name" value="Crotonobetainyl-coa:carnitine coa-transferase, domain 1"/>
    <property type="match status" value="2"/>
</dbReference>
<dbReference type="EMBL" id="FNDG01000006">
    <property type="protein sequence ID" value="SDH68426.1"/>
    <property type="molecule type" value="Genomic_DNA"/>
</dbReference>
<gene>
    <name evidence="1" type="ORF">SAMN05216588_106193</name>
</gene>
<keyword evidence="1" id="KW-0808">Transferase</keyword>
<dbReference type="InterPro" id="IPR023606">
    <property type="entry name" value="CoA-Trfase_III_dom_1_sf"/>
</dbReference>
<dbReference type="Pfam" id="PF02515">
    <property type="entry name" value="CoA_transf_3"/>
    <property type="match status" value="2"/>
</dbReference>
<dbReference type="InterPro" id="IPR050509">
    <property type="entry name" value="CoA-transferase_III"/>
</dbReference>
<dbReference type="AlphaFoldDB" id="A0A1G8EEX3"/>
<dbReference type="Proteomes" id="UP000198606">
    <property type="component" value="Unassembled WGS sequence"/>
</dbReference>
<accession>A0A1G8EEX3</accession>
<dbReference type="InterPro" id="IPR003673">
    <property type="entry name" value="CoA-Trfase_fam_III"/>
</dbReference>
<reference evidence="1 2" key="1">
    <citation type="submission" date="2016-10" db="EMBL/GenBank/DDBJ databases">
        <authorList>
            <person name="de Groot N.N."/>
        </authorList>
    </citation>
    <scope>NUCLEOTIDE SEQUENCE [LARGE SCALE GENOMIC DNA]</scope>
    <source>
        <strain evidence="1 2">LMG 18387</strain>
    </source>
</reference>
<evidence type="ECO:0000313" key="2">
    <source>
        <dbReference type="Proteomes" id="UP000198606"/>
    </source>
</evidence>
<dbReference type="STRING" id="29435.SAMN05216588_106193"/>
<name>A0A1G8EEX3_9GAMM</name>